<evidence type="ECO:0000256" key="1">
    <source>
        <dbReference type="ARBA" id="ARBA00004141"/>
    </source>
</evidence>
<evidence type="ECO:0000313" key="8">
    <source>
        <dbReference type="Proteomes" id="UP001156903"/>
    </source>
</evidence>
<sequence>MSGATPSATGAPTGRPRNKTLAALIAFVGGTLGLHRFYLRGWGDWIGWLFPLPTALGWLGVERVQTYGQDDHLAWVLVPLLGFSIAAACLSAIVYALADREKWNRQYNAGFDPEANAGATNWLTIAVLAFALLAGTIAFMSSLAFSFQRYFEYQIEEARKISQ</sequence>
<evidence type="ECO:0000256" key="5">
    <source>
        <dbReference type="SAM" id="Phobius"/>
    </source>
</evidence>
<accession>A0ABQ6C9J0</accession>
<proteinExistence type="predicted"/>
<feature type="transmembrane region" description="Helical" evidence="5">
    <location>
        <begin position="21"/>
        <end position="39"/>
    </location>
</feature>
<keyword evidence="3 5" id="KW-1133">Transmembrane helix</keyword>
<evidence type="ECO:0000313" key="7">
    <source>
        <dbReference type="EMBL" id="GLS14877.1"/>
    </source>
</evidence>
<dbReference type="RefSeq" id="WP_234262686.1">
    <property type="nucleotide sequence ID" value="NZ_BSPB01000017.1"/>
</dbReference>
<comment type="subcellular location">
    <subcellularLocation>
        <location evidence="1">Membrane</location>
        <topology evidence="1">Multi-pass membrane protein</topology>
    </subcellularLocation>
</comment>
<protein>
    <recommendedName>
        <fullName evidence="6">TM2 domain-containing protein</fullName>
    </recommendedName>
</protein>
<organism evidence="7 8">
    <name type="scientific">Hydrogenophaga electricum</name>
    <dbReference type="NCBI Taxonomy" id="1230953"/>
    <lineage>
        <taxon>Bacteria</taxon>
        <taxon>Pseudomonadati</taxon>
        <taxon>Pseudomonadota</taxon>
        <taxon>Betaproteobacteria</taxon>
        <taxon>Burkholderiales</taxon>
        <taxon>Comamonadaceae</taxon>
        <taxon>Hydrogenophaga</taxon>
    </lineage>
</organism>
<comment type="caution">
    <text evidence="7">The sequence shown here is derived from an EMBL/GenBank/DDBJ whole genome shotgun (WGS) entry which is preliminary data.</text>
</comment>
<keyword evidence="2 5" id="KW-0812">Transmembrane</keyword>
<dbReference type="Proteomes" id="UP001156903">
    <property type="component" value="Unassembled WGS sequence"/>
</dbReference>
<feature type="domain" description="TM2" evidence="6">
    <location>
        <begin position="16"/>
        <end position="52"/>
    </location>
</feature>
<dbReference type="InterPro" id="IPR007829">
    <property type="entry name" value="TM2"/>
</dbReference>
<dbReference type="Pfam" id="PF05154">
    <property type="entry name" value="TM2"/>
    <property type="match status" value="1"/>
</dbReference>
<evidence type="ECO:0000256" key="3">
    <source>
        <dbReference type="ARBA" id="ARBA00022989"/>
    </source>
</evidence>
<evidence type="ECO:0000259" key="6">
    <source>
        <dbReference type="Pfam" id="PF05154"/>
    </source>
</evidence>
<feature type="transmembrane region" description="Helical" evidence="5">
    <location>
        <begin position="122"/>
        <end position="145"/>
    </location>
</feature>
<keyword evidence="8" id="KW-1185">Reference proteome</keyword>
<dbReference type="EMBL" id="BSPB01000017">
    <property type="protein sequence ID" value="GLS14877.1"/>
    <property type="molecule type" value="Genomic_DNA"/>
</dbReference>
<name>A0ABQ6C9J0_9BURK</name>
<feature type="transmembrane region" description="Helical" evidence="5">
    <location>
        <begin position="73"/>
        <end position="98"/>
    </location>
</feature>
<keyword evidence="4 5" id="KW-0472">Membrane</keyword>
<reference evidence="8" key="1">
    <citation type="journal article" date="2019" name="Int. J. Syst. Evol. Microbiol.">
        <title>The Global Catalogue of Microorganisms (GCM) 10K type strain sequencing project: providing services to taxonomists for standard genome sequencing and annotation.</title>
        <authorList>
            <consortium name="The Broad Institute Genomics Platform"/>
            <consortium name="The Broad Institute Genome Sequencing Center for Infectious Disease"/>
            <person name="Wu L."/>
            <person name="Ma J."/>
        </authorList>
    </citation>
    <scope>NUCLEOTIDE SEQUENCE [LARGE SCALE GENOMIC DNA]</scope>
    <source>
        <strain evidence="8">NBRC 109341</strain>
    </source>
</reference>
<evidence type="ECO:0000256" key="2">
    <source>
        <dbReference type="ARBA" id="ARBA00022692"/>
    </source>
</evidence>
<gene>
    <name evidence="7" type="ORF">GCM10007935_23100</name>
</gene>
<evidence type="ECO:0000256" key="4">
    <source>
        <dbReference type="ARBA" id="ARBA00023136"/>
    </source>
</evidence>